<reference evidence="2 3" key="1">
    <citation type="submission" date="2014-02" db="EMBL/GenBank/DDBJ databases">
        <title>Draft genome sequence of Lysinibacillus manganicus DSM 26584T.</title>
        <authorList>
            <person name="Zhang F."/>
            <person name="Wang G."/>
            <person name="Zhang L."/>
        </authorList>
    </citation>
    <scope>NUCLEOTIDE SEQUENCE [LARGE SCALE GENOMIC DNA]</scope>
    <source>
        <strain evidence="2 3">DSM 26584</strain>
    </source>
</reference>
<organism evidence="2 3">
    <name type="scientific">Ureibacillus manganicus DSM 26584</name>
    <dbReference type="NCBI Taxonomy" id="1384049"/>
    <lineage>
        <taxon>Bacteria</taxon>
        <taxon>Bacillati</taxon>
        <taxon>Bacillota</taxon>
        <taxon>Bacilli</taxon>
        <taxon>Bacillales</taxon>
        <taxon>Caryophanaceae</taxon>
        <taxon>Ureibacillus</taxon>
    </lineage>
</organism>
<feature type="transmembrane region" description="Helical" evidence="1">
    <location>
        <begin position="12"/>
        <end position="31"/>
    </location>
</feature>
<dbReference type="OrthoDB" id="1931516at2"/>
<keyword evidence="3" id="KW-1185">Reference proteome</keyword>
<dbReference type="RefSeq" id="WP_036185084.1">
    <property type="nucleotide sequence ID" value="NZ_AVDA01000008.1"/>
</dbReference>
<accession>A0A0A3I8B6</accession>
<sequence length="95" mass="11112">MMHVKVKSEKVRLSIPIPYAFFNIAISILSSKRFQRKINKMIHENAERKEQDIPFIFPQLDKKILKPFAKELKKHKGLVLVDVKAKDGSEVKIRL</sequence>
<evidence type="ECO:0000313" key="3">
    <source>
        <dbReference type="Proteomes" id="UP000030416"/>
    </source>
</evidence>
<keyword evidence="1" id="KW-0472">Membrane</keyword>
<dbReference type="eggNOG" id="ENOG5033C3S">
    <property type="taxonomic scope" value="Bacteria"/>
</dbReference>
<dbReference type="Proteomes" id="UP000030416">
    <property type="component" value="Unassembled WGS sequence"/>
</dbReference>
<evidence type="ECO:0000313" key="2">
    <source>
        <dbReference type="EMBL" id="KGR78983.1"/>
    </source>
</evidence>
<proteinExistence type="predicted"/>
<dbReference type="STRING" id="1384049.CD29_08175"/>
<dbReference type="EMBL" id="JPVN01000008">
    <property type="protein sequence ID" value="KGR78983.1"/>
    <property type="molecule type" value="Genomic_DNA"/>
</dbReference>
<comment type="caution">
    <text evidence="2">The sequence shown here is derived from an EMBL/GenBank/DDBJ whole genome shotgun (WGS) entry which is preliminary data.</text>
</comment>
<evidence type="ECO:0000256" key="1">
    <source>
        <dbReference type="SAM" id="Phobius"/>
    </source>
</evidence>
<keyword evidence="1" id="KW-0812">Transmembrane</keyword>
<gene>
    <name evidence="2" type="ORF">CD29_08175</name>
</gene>
<keyword evidence="1" id="KW-1133">Transmembrane helix</keyword>
<name>A0A0A3I8B6_9BACL</name>
<protein>
    <submittedName>
        <fullName evidence="2">Uncharacterized protein</fullName>
    </submittedName>
</protein>
<dbReference type="AlphaFoldDB" id="A0A0A3I8B6"/>